<gene>
    <name evidence="4" type="ORF">HNP84_008501</name>
</gene>
<dbReference type="InterPro" id="IPR015590">
    <property type="entry name" value="Aldehyde_DH_dom"/>
</dbReference>
<dbReference type="AlphaFoldDB" id="A0A840PLA4"/>
<dbReference type="InterPro" id="IPR016161">
    <property type="entry name" value="Ald_DH/histidinol_DH"/>
</dbReference>
<evidence type="ECO:0000256" key="2">
    <source>
        <dbReference type="ARBA" id="ARBA00023002"/>
    </source>
</evidence>
<sequence length="487" mass="52430">MTTLEYGPLDDGPLEYAPAPEARSIVAIRPSYDLFIDGEFTEAKSEERIVTVNPADEQPLAEVAAAGEADVDRAFTAARRAYEGVWSRLPGAERGKYLFRIARIIQERARELAVLESLDNGKPIKETRDVDVPLAAAHFFYHAGWADKLAHAGLGPSPRPLGVVAQVIPWNFPLLMLAWKIAPALACGNTVVLKPAETTPLTALVFAEICQEADLPPGVVNIVTGAGDTGRAVVAHPEADKIAFTGSTEVGREIARAVAGTGRRLTLELGGKGANIVYDDAPLDQAVEGIVTGIFFNQGHVCCAGSRLLVQESLAEELLPRLRARIERLRLGDPLDKNTDIGAINSAAQLARIRELAEAGANEGAEPWSPACAIPERGYWYPPTVFTGVAQSHRIAREEIFGPVLSVLTFRTPEEAVTKANNTPYGLSAGVWTEKGSRMLWTAARLRAGVVWCNTFNQFDPASPFGGYKESGYGREGGRHGLEAYLG</sequence>
<dbReference type="EC" id="1.2.1.3" evidence="4"/>
<dbReference type="FunFam" id="3.40.605.10:FF:000007">
    <property type="entry name" value="NAD/NADP-dependent betaine aldehyde dehydrogenase"/>
    <property type="match status" value="1"/>
</dbReference>
<evidence type="ECO:0000259" key="3">
    <source>
        <dbReference type="Pfam" id="PF00171"/>
    </source>
</evidence>
<dbReference type="Gene3D" id="3.40.309.10">
    <property type="entry name" value="Aldehyde Dehydrogenase, Chain A, domain 2"/>
    <property type="match status" value="1"/>
</dbReference>
<evidence type="ECO:0000313" key="4">
    <source>
        <dbReference type="EMBL" id="MBB5138743.1"/>
    </source>
</evidence>
<reference evidence="4 5" key="1">
    <citation type="submission" date="2020-08" db="EMBL/GenBank/DDBJ databases">
        <title>Genomic Encyclopedia of Type Strains, Phase IV (KMG-IV): sequencing the most valuable type-strain genomes for metagenomic binning, comparative biology and taxonomic classification.</title>
        <authorList>
            <person name="Goeker M."/>
        </authorList>
    </citation>
    <scope>NUCLEOTIDE SEQUENCE [LARGE SCALE GENOMIC DNA]</scope>
    <source>
        <strain evidence="4 5">DSM 45615</strain>
    </source>
</reference>
<keyword evidence="5" id="KW-1185">Reference proteome</keyword>
<accession>A0A840PLA4</accession>
<dbReference type="RefSeq" id="WP_185055604.1">
    <property type="nucleotide sequence ID" value="NZ_BAABIX010000033.1"/>
</dbReference>
<dbReference type="FunFam" id="3.40.309.10:FF:000012">
    <property type="entry name" value="Betaine aldehyde dehydrogenase"/>
    <property type="match status" value="1"/>
</dbReference>
<dbReference type="Proteomes" id="UP000578449">
    <property type="component" value="Unassembled WGS sequence"/>
</dbReference>
<comment type="similarity">
    <text evidence="1">Belongs to the aldehyde dehydrogenase family.</text>
</comment>
<name>A0A840PLA4_9ACTN</name>
<dbReference type="Gene3D" id="3.40.605.10">
    <property type="entry name" value="Aldehyde Dehydrogenase, Chain A, domain 1"/>
    <property type="match status" value="1"/>
</dbReference>
<dbReference type="PANTHER" id="PTHR11699">
    <property type="entry name" value="ALDEHYDE DEHYDROGENASE-RELATED"/>
    <property type="match status" value="1"/>
</dbReference>
<comment type="caution">
    <text evidence="4">The sequence shown here is derived from an EMBL/GenBank/DDBJ whole genome shotgun (WGS) entry which is preliminary data.</text>
</comment>
<dbReference type="InterPro" id="IPR016162">
    <property type="entry name" value="Ald_DH_N"/>
</dbReference>
<feature type="domain" description="Aldehyde dehydrogenase" evidence="3">
    <location>
        <begin position="40"/>
        <end position="486"/>
    </location>
</feature>
<proteinExistence type="inferred from homology"/>
<dbReference type="Pfam" id="PF00171">
    <property type="entry name" value="Aldedh"/>
    <property type="match status" value="1"/>
</dbReference>
<keyword evidence="2 4" id="KW-0560">Oxidoreductase</keyword>
<dbReference type="GO" id="GO:0004029">
    <property type="term" value="F:aldehyde dehydrogenase (NAD+) activity"/>
    <property type="evidence" value="ECO:0007669"/>
    <property type="project" value="UniProtKB-EC"/>
</dbReference>
<dbReference type="SUPFAM" id="SSF53720">
    <property type="entry name" value="ALDH-like"/>
    <property type="match status" value="1"/>
</dbReference>
<protein>
    <submittedName>
        <fullName evidence="4">Aldehyde dehydrogenase (NAD+)</fullName>
        <ecNumber evidence="4">1.2.1.3</ecNumber>
    </submittedName>
</protein>
<evidence type="ECO:0000313" key="5">
    <source>
        <dbReference type="Proteomes" id="UP000578449"/>
    </source>
</evidence>
<dbReference type="EMBL" id="JACHGN010000025">
    <property type="protein sequence ID" value="MBB5138743.1"/>
    <property type="molecule type" value="Genomic_DNA"/>
</dbReference>
<organism evidence="4 5">
    <name type="scientific">Thermocatellispora tengchongensis</name>
    <dbReference type="NCBI Taxonomy" id="1073253"/>
    <lineage>
        <taxon>Bacteria</taxon>
        <taxon>Bacillati</taxon>
        <taxon>Actinomycetota</taxon>
        <taxon>Actinomycetes</taxon>
        <taxon>Streptosporangiales</taxon>
        <taxon>Streptosporangiaceae</taxon>
        <taxon>Thermocatellispora</taxon>
    </lineage>
</organism>
<evidence type="ECO:0000256" key="1">
    <source>
        <dbReference type="ARBA" id="ARBA00009986"/>
    </source>
</evidence>
<dbReference type="InterPro" id="IPR016163">
    <property type="entry name" value="Ald_DH_C"/>
</dbReference>